<gene>
    <name evidence="4" type="ORF">SAMN06264849_107153</name>
</gene>
<evidence type="ECO:0000256" key="3">
    <source>
        <dbReference type="SAM" id="SignalP"/>
    </source>
</evidence>
<evidence type="ECO:0000313" key="4">
    <source>
        <dbReference type="EMBL" id="SMO78179.1"/>
    </source>
</evidence>
<feature type="chain" id="PRO_5022229201" evidence="3">
    <location>
        <begin position="29"/>
        <end position="462"/>
    </location>
</feature>
<feature type="transmembrane region" description="Helical" evidence="2">
    <location>
        <begin position="434"/>
        <end position="452"/>
    </location>
</feature>
<evidence type="ECO:0000313" key="5">
    <source>
        <dbReference type="Proteomes" id="UP000315636"/>
    </source>
</evidence>
<accession>A0A521E2K1</accession>
<organism evidence="4 5">
    <name type="scientific">Melghirimyces algeriensis</name>
    <dbReference type="NCBI Taxonomy" id="910412"/>
    <lineage>
        <taxon>Bacteria</taxon>
        <taxon>Bacillati</taxon>
        <taxon>Bacillota</taxon>
        <taxon>Bacilli</taxon>
        <taxon>Bacillales</taxon>
        <taxon>Thermoactinomycetaceae</taxon>
        <taxon>Melghirimyces</taxon>
    </lineage>
</organism>
<reference evidence="4 5" key="1">
    <citation type="submission" date="2017-05" db="EMBL/GenBank/DDBJ databases">
        <authorList>
            <person name="Varghese N."/>
            <person name="Submissions S."/>
        </authorList>
    </citation>
    <scope>NUCLEOTIDE SEQUENCE [LARGE SCALE GENOMIC DNA]</scope>
    <source>
        <strain evidence="4 5">DSM 45474</strain>
    </source>
</reference>
<keyword evidence="2" id="KW-0812">Transmembrane</keyword>
<dbReference type="OrthoDB" id="2990495at2"/>
<dbReference type="RefSeq" id="WP_142505953.1">
    <property type="nucleotide sequence ID" value="NZ_FXTI01000007.1"/>
</dbReference>
<dbReference type="Proteomes" id="UP000315636">
    <property type="component" value="Unassembled WGS sequence"/>
</dbReference>
<keyword evidence="2" id="KW-1133">Transmembrane helix</keyword>
<keyword evidence="2" id="KW-0472">Membrane</keyword>
<name>A0A521E2K1_9BACL</name>
<evidence type="ECO:0000256" key="1">
    <source>
        <dbReference type="SAM" id="MobiDB-lite"/>
    </source>
</evidence>
<dbReference type="AlphaFoldDB" id="A0A521E2K1"/>
<feature type="signal peptide" evidence="3">
    <location>
        <begin position="1"/>
        <end position="28"/>
    </location>
</feature>
<evidence type="ECO:0000256" key="2">
    <source>
        <dbReference type="SAM" id="Phobius"/>
    </source>
</evidence>
<keyword evidence="3" id="KW-0732">Signal</keyword>
<protein>
    <submittedName>
        <fullName evidence="4">Uncharacterized protein</fullName>
    </submittedName>
</protein>
<dbReference type="EMBL" id="FXTI01000007">
    <property type="protein sequence ID" value="SMO78179.1"/>
    <property type="molecule type" value="Genomic_DNA"/>
</dbReference>
<keyword evidence="5" id="KW-1185">Reference proteome</keyword>
<feature type="region of interest" description="Disordered" evidence="1">
    <location>
        <begin position="35"/>
        <end position="70"/>
    </location>
</feature>
<proteinExistence type="predicted"/>
<sequence>MKTNKRVMSAWLLLFMLLFMASPFQTLAYESAEESMDRRPSKESGSGASGKIQTAPPVDEGNKPKKPVLPQNLQVDITPEVQKDKDENVTGLKVTGNLTGMVPDGSVGSGVKGTWNFIIQDHESGKTLMREVQKNVIGEGAEQEFPWKDAGTYRVIVQWKGEWDRRPLGAKGEALFTVEEPVDEKKYSVNADHTFEVLGYDDQTIEDVVAHVSAKLEDENGYVPEKVQGTWSFDIKGVKGDQAHQEFTHEDGRVTADYSLLHDTMSTGKMYDIEIRFEGNVAGQDVSKTFTYPLAVPGLNVDYDDNDEKHTISGEITLGKKAQGDWVIGIFTPDGEQVAQEVLDDREGLKQSVDFKELKPGKYVGVVVFRGSVDDKELGLFHSVSFQVDQQGGDNKPDDDSNSVVSDPDTGEQIMDDVKGGKIPQTSTQQPQRMLYGVIIAGIGFFLLGFVYRQKIGSWLGI</sequence>